<evidence type="ECO:0000256" key="4">
    <source>
        <dbReference type="ARBA" id="ARBA00022840"/>
    </source>
</evidence>
<dbReference type="PANTHER" id="PTHR43394:SF1">
    <property type="entry name" value="ATP-BINDING CASSETTE SUB-FAMILY B MEMBER 10, MITOCHONDRIAL"/>
    <property type="match status" value="1"/>
</dbReference>
<keyword evidence="2 8" id="KW-0812">Transmembrane</keyword>
<evidence type="ECO:0000313" key="12">
    <source>
        <dbReference type="Proteomes" id="UP001234178"/>
    </source>
</evidence>
<comment type="caution">
    <text evidence="11">The sequence shown here is derived from an EMBL/GenBank/DDBJ whole genome shotgun (WGS) entry which is preliminary data.</text>
</comment>
<evidence type="ECO:0000313" key="11">
    <source>
        <dbReference type="EMBL" id="KAK4037112.1"/>
    </source>
</evidence>
<dbReference type="PROSITE" id="PS50929">
    <property type="entry name" value="ABC_TM1F"/>
    <property type="match status" value="1"/>
</dbReference>
<evidence type="ECO:0000259" key="10">
    <source>
        <dbReference type="PROSITE" id="PS50929"/>
    </source>
</evidence>
<dbReference type="PROSITE" id="PS50893">
    <property type="entry name" value="ABC_TRANSPORTER_2"/>
    <property type="match status" value="1"/>
</dbReference>
<evidence type="ECO:0000259" key="9">
    <source>
        <dbReference type="PROSITE" id="PS50893"/>
    </source>
</evidence>
<proteinExistence type="predicted"/>
<dbReference type="InterPro" id="IPR036640">
    <property type="entry name" value="ABC1_TM_sf"/>
</dbReference>
<feature type="transmembrane region" description="Helical" evidence="8">
    <location>
        <begin position="275"/>
        <end position="295"/>
    </location>
</feature>
<keyword evidence="12" id="KW-1185">Reference proteome</keyword>
<feature type="region of interest" description="Disordered" evidence="7">
    <location>
        <begin position="37"/>
        <end position="76"/>
    </location>
</feature>
<comment type="subcellular location">
    <subcellularLocation>
        <location evidence="1">Membrane</location>
        <topology evidence="1">Multi-pass membrane protein</topology>
    </subcellularLocation>
</comment>
<keyword evidence="5 8" id="KW-1133">Transmembrane helix</keyword>
<evidence type="ECO:0000256" key="7">
    <source>
        <dbReference type="SAM" id="MobiDB-lite"/>
    </source>
</evidence>
<dbReference type="InterPro" id="IPR027417">
    <property type="entry name" value="P-loop_NTPase"/>
</dbReference>
<sequence length="586" mass="64524">MDYEMPNHVQNISGGQVFIQDRRTYVINNFTNHEGRQVWEDVQPAPPPTPWDIGTPETNGTTSPEGRTTSTDPKDSGKLEKIMKFIDWLRTLDWSKVKKNPWTTICSILLVVLIVILGLFIYKHYWFHGEQNATAPYGTCCFNNILTSSGKAVESLNLEERVITTVQPRIATEEHPGMVPNQQANWHGVPSPADEDKELVVVERIANVRTVRAFGQENREFARYDERIEHVLELGYKEAKAKGIFFALTGLSGNAIIISVLYYGGLMVTESSLTAGQLSAFLLYAAYVTISLSGLSSCYSEMMKGLGASTRLWQLIDKRPDIPISGGSVIPAGQFEGSIRFRDLSFAYPTRSDAPIFNNLNLDVPAGSVTAIVGSSGSGKSTLAALLLRFYDPISGQVLVDGYPVTDLDPQWLRANIGTVSQEPSLFSCSIRENILYGANTPDSISEEQIIQAAKEANAWSFIQQCPQGLDTIVGERGVLLSGGQRQRIAIARAIVKNPRILLLDEATSALDSESESLVQEALERVMKDRTVLTIAHRLSTIRKASQIAVLERGQVVELGAYEALMSIPNGVFKKLVERQTVGLLA</sequence>
<keyword evidence="4" id="KW-0067">ATP-binding</keyword>
<dbReference type="EMBL" id="JAOYFB010000040">
    <property type="protein sequence ID" value="KAK4037112.1"/>
    <property type="molecule type" value="Genomic_DNA"/>
</dbReference>
<dbReference type="PROSITE" id="PS00211">
    <property type="entry name" value="ABC_TRANSPORTER_1"/>
    <property type="match status" value="1"/>
</dbReference>
<gene>
    <name evidence="11" type="ORF">OUZ56_029151</name>
</gene>
<dbReference type="Proteomes" id="UP001234178">
    <property type="component" value="Unassembled WGS sequence"/>
</dbReference>
<feature type="transmembrane region" description="Helical" evidence="8">
    <location>
        <begin position="244"/>
        <end position="263"/>
    </location>
</feature>
<keyword evidence="3" id="KW-0547">Nucleotide-binding</keyword>
<dbReference type="PANTHER" id="PTHR43394">
    <property type="entry name" value="ATP-DEPENDENT PERMEASE MDL1, MITOCHONDRIAL"/>
    <property type="match status" value="1"/>
</dbReference>
<keyword evidence="6 8" id="KW-0472">Membrane</keyword>
<feature type="compositionally biased region" description="Polar residues" evidence="7">
    <location>
        <begin position="56"/>
        <end position="71"/>
    </location>
</feature>
<dbReference type="Pfam" id="PF00005">
    <property type="entry name" value="ABC_tran"/>
    <property type="match status" value="1"/>
</dbReference>
<evidence type="ECO:0000256" key="2">
    <source>
        <dbReference type="ARBA" id="ARBA00022692"/>
    </source>
</evidence>
<organism evidence="11 12">
    <name type="scientific">Daphnia magna</name>
    <dbReference type="NCBI Taxonomy" id="35525"/>
    <lineage>
        <taxon>Eukaryota</taxon>
        <taxon>Metazoa</taxon>
        <taxon>Ecdysozoa</taxon>
        <taxon>Arthropoda</taxon>
        <taxon>Crustacea</taxon>
        <taxon>Branchiopoda</taxon>
        <taxon>Diplostraca</taxon>
        <taxon>Cladocera</taxon>
        <taxon>Anomopoda</taxon>
        <taxon>Daphniidae</taxon>
        <taxon>Daphnia</taxon>
    </lineage>
</organism>
<feature type="domain" description="ABC transporter" evidence="9">
    <location>
        <begin position="339"/>
        <end position="578"/>
    </location>
</feature>
<dbReference type="Pfam" id="PF00664">
    <property type="entry name" value="ABC_membrane"/>
    <property type="match status" value="1"/>
</dbReference>
<feature type="domain" description="ABC transmembrane type-1" evidence="10">
    <location>
        <begin position="200"/>
        <end position="304"/>
    </location>
</feature>
<dbReference type="InterPro" id="IPR017871">
    <property type="entry name" value="ABC_transporter-like_CS"/>
</dbReference>
<dbReference type="Gene3D" id="3.40.50.300">
    <property type="entry name" value="P-loop containing nucleotide triphosphate hydrolases"/>
    <property type="match status" value="1"/>
</dbReference>
<evidence type="ECO:0000256" key="1">
    <source>
        <dbReference type="ARBA" id="ARBA00004141"/>
    </source>
</evidence>
<evidence type="ECO:0000256" key="8">
    <source>
        <dbReference type="SAM" id="Phobius"/>
    </source>
</evidence>
<dbReference type="InterPro" id="IPR003439">
    <property type="entry name" value="ABC_transporter-like_ATP-bd"/>
</dbReference>
<evidence type="ECO:0000256" key="3">
    <source>
        <dbReference type="ARBA" id="ARBA00022741"/>
    </source>
</evidence>
<evidence type="ECO:0000256" key="6">
    <source>
        <dbReference type="ARBA" id="ARBA00023136"/>
    </source>
</evidence>
<dbReference type="CDD" id="cd03249">
    <property type="entry name" value="ABC_MTABC3_MDL1_MDL2"/>
    <property type="match status" value="1"/>
</dbReference>
<name>A0ABR0B6G5_9CRUS</name>
<reference evidence="11 12" key="1">
    <citation type="journal article" date="2023" name="Nucleic Acids Res.">
        <title>The hologenome of Daphnia magna reveals possible DNA methylation and microbiome-mediated evolution of the host genome.</title>
        <authorList>
            <person name="Chaturvedi A."/>
            <person name="Li X."/>
            <person name="Dhandapani V."/>
            <person name="Marshall H."/>
            <person name="Kissane S."/>
            <person name="Cuenca-Cambronero M."/>
            <person name="Asole G."/>
            <person name="Calvet F."/>
            <person name="Ruiz-Romero M."/>
            <person name="Marangio P."/>
            <person name="Guigo R."/>
            <person name="Rago D."/>
            <person name="Mirbahai L."/>
            <person name="Eastwood N."/>
            <person name="Colbourne J.K."/>
            <person name="Zhou J."/>
            <person name="Mallon E."/>
            <person name="Orsini L."/>
        </authorList>
    </citation>
    <scope>NUCLEOTIDE SEQUENCE [LARGE SCALE GENOMIC DNA]</scope>
    <source>
        <strain evidence="11">LRV0_1</strain>
    </source>
</reference>
<dbReference type="InterPro" id="IPR039421">
    <property type="entry name" value="Type_1_exporter"/>
</dbReference>
<accession>A0ABR0B6G5</accession>
<dbReference type="Gene3D" id="1.20.1560.10">
    <property type="entry name" value="ABC transporter type 1, transmembrane domain"/>
    <property type="match status" value="1"/>
</dbReference>
<dbReference type="SMART" id="SM00382">
    <property type="entry name" value="AAA"/>
    <property type="match status" value="1"/>
</dbReference>
<dbReference type="InterPro" id="IPR011527">
    <property type="entry name" value="ABC1_TM_dom"/>
</dbReference>
<evidence type="ECO:0000256" key="5">
    <source>
        <dbReference type="ARBA" id="ARBA00022989"/>
    </source>
</evidence>
<dbReference type="SUPFAM" id="SSF90123">
    <property type="entry name" value="ABC transporter transmembrane region"/>
    <property type="match status" value="1"/>
</dbReference>
<protein>
    <submittedName>
        <fullName evidence="11">Uncharacterized protein</fullName>
    </submittedName>
</protein>
<dbReference type="InterPro" id="IPR003593">
    <property type="entry name" value="AAA+_ATPase"/>
</dbReference>
<dbReference type="SUPFAM" id="SSF52540">
    <property type="entry name" value="P-loop containing nucleoside triphosphate hydrolases"/>
    <property type="match status" value="1"/>
</dbReference>
<feature type="transmembrane region" description="Helical" evidence="8">
    <location>
        <begin position="102"/>
        <end position="122"/>
    </location>
</feature>